<feature type="compositionally biased region" description="Polar residues" evidence="1">
    <location>
        <begin position="17"/>
        <end position="28"/>
    </location>
</feature>
<gene>
    <name evidence="2" type="ORF">BPAE_0065g00100</name>
</gene>
<evidence type="ECO:0000313" key="3">
    <source>
        <dbReference type="Proteomes" id="UP000297910"/>
    </source>
</evidence>
<accession>A0A4Z1FN99</accession>
<keyword evidence="3" id="KW-1185">Reference proteome</keyword>
<organism evidence="2 3">
    <name type="scientific">Botrytis paeoniae</name>
    <dbReference type="NCBI Taxonomy" id="278948"/>
    <lineage>
        <taxon>Eukaryota</taxon>
        <taxon>Fungi</taxon>
        <taxon>Dikarya</taxon>
        <taxon>Ascomycota</taxon>
        <taxon>Pezizomycotina</taxon>
        <taxon>Leotiomycetes</taxon>
        <taxon>Helotiales</taxon>
        <taxon>Sclerotiniaceae</taxon>
        <taxon>Botrytis</taxon>
    </lineage>
</organism>
<comment type="caution">
    <text evidence="2">The sequence shown here is derived from an EMBL/GenBank/DDBJ whole genome shotgun (WGS) entry which is preliminary data.</text>
</comment>
<reference evidence="2 3" key="1">
    <citation type="submission" date="2017-12" db="EMBL/GenBank/DDBJ databases">
        <title>Comparative genomics of Botrytis spp.</title>
        <authorList>
            <person name="Valero-Jimenez C.A."/>
            <person name="Tapia P."/>
            <person name="Veloso J."/>
            <person name="Silva-Moreno E."/>
            <person name="Staats M."/>
            <person name="Valdes J.H."/>
            <person name="Van Kan J.A.L."/>
        </authorList>
    </citation>
    <scope>NUCLEOTIDE SEQUENCE [LARGE SCALE GENOMIC DNA]</scope>
    <source>
        <strain evidence="2 3">Bp0003</strain>
    </source>
</reference>
<evidence type="ECO:0000256" key="1">
    <source>
        <dbReference type="SAM" id="MobiDB-lite"/>
    </source>
</evidence>
<feature type="compositionally biased region" description="Basic and acidic residues" evidence="1">
    <location>
        <begin position="49"/>
        <end position="58"/>
    </location>
</feature>
<dbReference type="Proteomes" id="UP000297910">
    <property type="component" value="Unassembled WGS sequence"/>
</dbReference>
<sequence>MCSVTGNRAEIEARGRQPTSGTSDNQNKSKSREDKNEPVTRKRTGSPRGGKEKVDLPIRRLSASTQSAPSSKPIGSQALVPLSSNSGVVTVGRTRTPPNVMEIYGTLGQAVVDRLYRSMLKYNSRHRNSATLGFVSKKPGTLDLHCHRTITSEVLREILPRGSELECFMIQEVKDLRLKDNHYAFQLKELGSPVKLPRVLELSQSKRDELGKTTVNQLIWLSKRRNIVYLKDYFSVKGREFDRNKYKQQVEKNGCRLVGPYGIESGYISEDTASDDLSAAVKCILPSESETLILDYSLAIVLAFILAYNQVLGSKKLWNLLHESDSRKSPKQRIRITFDSVDFMTWTQCNYIQPSTWKWNVGDLVYIQGPRYGFAFKPTSVSNGFNALVSNTAPLTFRSFRSYGHMDMDKSLEEYRVAMMKAFKEPLSHRDISDIWDNLRERPTDLCGAGKSPITWDEVWKSLVDVYGLDCLMKAVIAATKACDKGGHAPKRDSTPEILVPPQHCEQYVGLNTVHRMYPDNVLFK</sequence>
<proteinExistence type="predicted"/>
<protein>
    <submittedName>
        <fullName evidence="2">Uncharacterized protein</fullName>
    </submittedName>
</protein>
<feature type="compositionally biased region" description="Basic and acidic residues" evidence="1">
    <location>
        <begin position="30"/>
        <end position="40"/>
    </location>
</feature>
<name>A0A4Z1FN99_9HELO</name>
<feature type="region of interest" description="Disordered" evidence="1">
    <location>
        <begin position="1"/>
        <end position="58"/>
    </location>
</feature>
<dbReference type="AlphaFoldDB" id="A0A4Z1FN99"/>
<dbReference type="EMBL" id="PQXI01000065">
    <property type="protein sequence ID" value="TGO26136.1"/>
    <property type="molecule type" value="Genomic_DNA"/>
</dbReference>
<evidence type="ECO:0000313" key="2">
    <source>
        <dbReference type="EMBL" id="TGO26136.1"/>
    </source>
</evidence>